<reference evidence="4" key="2">
    <citation type="submission" date="2015-01" db="EMBL/GenBank/DDBJ databases">
        <title>Evolutionary Origins and Diversification of the Mycorrhizal Mutualists.</title>
        <authorList>
            <consortium name="DOE Joint Genome Institute"/>
            <consortium name="Mycorrhizal Genomics Consortium"/>
            <person name="Kohler A."/>
            <person name="Kuo A."/>
            <person name="Nagy L.G."/>
            <person name="Floudas D."/>
            <person name="Copeland A."/>
            <person name="Barry K.W."/>
            <person name="Cichocki N."/>
            <person name="Veneault-Fourrey C."/>
            <person name="LaButti K."/>
            <person name="Lindquist E.A."/>
            <person name="Lipzen A."/>
            <person name="Lundell T."/>
            <person name="Morin E."/>
            <person name="Murat C."/>
            <person name="Riley R."/>
            <person name="Ohm R."/>
            <person name="Sun H."/>
            <person name="Tunlid A."/>
            <person name="Henrissat B."/>
            <person name="Grigoriev I.V."/>
            <person name="Hibbett D.S."/>
            <person name="Martin F."/>
        </authorList>
    </citation>
    <scope>NUCLEOTIDE SEQUENCE [LARGE SCALE GENOMIC DNA]</scope>
    <source>
        <strain evidence="4">UH-Slu-Lm8-n1</strain>
    </source>
</reference>
<evidence type="ECO:0000313" key="4">
    <source>
        <dbReference type="Proteomes" id="UP000054485"/>
    </source>
</evidence>
<feature type="compositionally biased region" description="Polar residues" evidence="1">
    <location>
        <begin position="371"/>
        <end position="410"/>
    </location>
</feature>
<gene>
    <name evidence="3" type="ORF">CY34DRAFT_17623</name>
</gene>
<accession>A0A0C9ZYN8</accession>
<feature type="compositionally biased region" description="Basic and acidic residues" evidence="1">
    <location>
        <begin position="130"/>
        <end position="165"/>
    </location>
</feature>
<keyword evidence="4" id="KW-1185">Reference proteome</keyword>
<dbReference type="OrthoDB" id="2655174at2759"/>
<feature type="domain" description="DUF6532" evidence="2">
    <location>
        <begin position="438"/>
        <end position="639"/>
    </location>
</feature>
<dbReference type="AlphaFoldDB" id="A0A0C9ZYN8"/>
<feature type="compositionally biased region" description="Basic and acidic residues" evidence="1">
    <location>
        <begin position="172"/>
        <end position="181"/>
    </location>
</feature>
<feature type="region of interest" description="Disordered" evidence="1">
    <location>
        <begin position="1"/>
        <end position="436"/>
    </location>
</feature>
<dbReference type="STRING" id="930992.A0A0C9ZYN8"/>
<dbReference type="InParanoid" id="A0A0C9ZYN8"/>
<dbReference type="InterPro" id="IPR045341">
    <property type="entry name" value="DUF6532"/>
</dbReference>
<dbReference type="HOGENOM" id="CLU_401231_0_0_1"/>
<reference evidence="3 4" key="1">
    <citation type="submission" date="2014-04" db="EMBL/GenBank/DDBJ databases">
        <authorList>
            <consortium name="DOE Joint Genome Institute"/>
            <person name="Kuo A."/>
            <person name="Ruytinx J."/>
            <person name="Rineau F."/>
            <person name="Colpaert J."/>
            <person name="Kohler A."/>
            <person name="Nagy L.G."/>
            <person name="Floudas D."/>
            <person name="Copeland A."/>
            <person name="Barry K.W."/>
            <person name="Cichocki N."/>
            <person name="Veneault-Fourrey C."/>
            <person name="LaButti K."/>
            <person name="Lindquist E.A."/>
            <person name="Lipzen A."/>
            <person name="Lundell T."/>
            <person name="Morin E."/>
            <person name="Murat C."/>
            <person name="Sun H."/>
            <person name="Tunlid A."/>
            <person name="Henrissat B."/>
            <person name="Grigoriev I.V."/>
            <person name="Hibbett D.S."/>
            <person name="Martin F."/>
            <person name="Nordberg H.P."/>
            <person name="Cantor M.N."/>
            <person name="Hua S.X."/>
        </authorList>
    </citation>
    <scope>NUCLEOTIDE SEQUENCE [LARGE SCALE GENOMIC DNA]</scope>
    <source>
        <strain evidence="3 4">UH-Slu-Lm8-n1</strain>
    </source>
</reference>
<evidence type="ECO:0000259" key="2">
    <source>
        <dbReference type="Pfam" id="PF20149"/>
    </source>
</evidence>
<organism evidence="3 4">
    <name type="scientific">Suillus luteus UH-Slu-Lm8-n1</name>
    <dbReference type="NCBI Taxonomy" id="930992"/>
    <lineage>
        <taxon>Eukaryota</taxon>
        <taxon>Fungi</taxon>
        <taxon>Dikarya</taxon>
        <taxon>Basidiomycota</taxon>
        <taxon>Agaricomycotina</taxon>
        <taxon>Agaricomycetes</taxon>
        <taxon>Agaricomycetidae</taxon>
        <taxon>Boletales</taxon>
        <taxon>Suillineae</taxon>
        <taxon>Suillaceae</taxon>
        <taxon>Suillus</taxon>
    </lineage>
</organism>
<feature type="compositionally biased region" description="Basic and acidic residues" evidence="1">
    <location>
        <begin position="189"/>
        <end position="212"/>
    </location>
</feature>
<dbReference type="EMBL" id="KN835733">
    <property type="protein sequence ID" value="KIK34576.1"/>
    <property type="molecule type" value="Genomic_DNA"/>
</dbReference>
<proteinExistence type="predicted"/>
<protein>
    <recommendedName>
        <fullName evidence="2">DUF6532 domain-containing protein</fullName>
    </recommendedName>
</protein>
<feature type="compositionally biased region" description="Acidic residues" evidence="1">
    <location>
        <begin position="213"/>
        <end position="229"/>
    </location>
</feature>
<feature type="compositionally biased region" description="Low complexity" evidence="1">
    <location>
        <begin position="355"/>
        <end position="370"/>
    </location>
</feature>
<feature type="compositionally biased region" description="Polar residues" evidence="1">
    <location>
        <begin position="95"/>
        <end position="108"/>
    </location>
</feature>
<feature type="compositionally biased region" description="Polar residues" evidence="1">
    <location>
        <begin position="56"/>
        <end position="71"/>
    </location>
</feature>
<dbReference type="Pfam" id="PF20149">
    <property type="entry name" value="DUF6532"/>
    <property type="match status" value="1"/>
</dbReference>
<feature type="compositionally biased region" description="Basic and acidic residues" evidence="1">
    <location>
        <begin position="411"/>
        <end position="426"/>
    </location>
</feature>
<name>A0A0C9ZYN8_9AGAM</name>
<feature type="compositionally biased region" description="Basic residues" evidence="1">
    <location>
        <begin position="335"/>
        <end position="354"/>
    </location>
</feature>
<evidence type="ECO:0000256" key="1">
    <source>
        <dbReference type="SAM" id="MobiDB-lite"/>
    </source>
</evidence>
<feature type="compositionally biased region" description="Acidic residues" evidence="1">
    <location>
        <begin position="241"/>
        <end position="255"/>
    </location>
</feature>
<evidence type="ECO:0000313" key="3">
    <source>
        <dbReference type="EMBL" id="KIK34576.1"/>
    </source>
</evidence>
<sequence length="686" mass="77605">MPPRKKPRRFSPDFEVTARRSSRPNCGIGGHAAQLQKVGETVAAPTRKRPKGDDLQISSSEENPMAPSQLQKGRRNPSAKPCSIPKTKQNERRITGSSQHPQAPTSHLNPYVAHPSKRFGFKETQSSGREMVERHMGQRDTSRKREPSCEMESVEHDSGRQKDRQDTDDDREFLLRSHEHDESDDDNADHDFHSNTQIDRDVGQYMLHRMDDAGDTMDFDENLDQSFPDDEARGDSQQVDPDGEATDTEQDEVYDVLECHHAKNGQRKAPSPNYLLKRKAREYAGTFNRSESPQRRPSQHGRSKSSCPCSPQCIRPSKSPHRYPSSGGVSAVRLVQRHPPAHHPHRSSRSKSPRRQQSSQQVRYARASSSHTLSPLQRPSQPVTSSSHSHMQPTSRGHSPSRSTSESTLAENRECSRSATPKDARRSGNGKQKVAKLEMQSQAILSHQIPESQDTLSLAREVLDAMLWTYHEKKNKLERGYFPEYDIEMCRLLCDDLFMFRTELKKVIISIAKRAYDTFLQGSAMQKEEAQKHVTAAAARLLKSGDYLWLPDLSDGKFKNFTLQALKDACLKFYYSNSKKALKNTDEFHRTIPVNAMLLVAAVLKGVISGFRETGTDKVPDLTAEQCRIHFINLRKSVDKLLDIPERHDELEDMLDQWARIGMGDFDEYAAGSATGSDVEDINIIL</sequence>
<dbReference type="Proteomes" id="UP000054485">
    <property type="component" value="Unassembled WGS sequence"/>
</dbReference>